<dbReference type="PANTHER" id="PTHR11802">
    <property type="entry name" value="SERINE PROTEASE FAMILY S10 SERINE CARBOXYPEPTIDASE"/>
    <property type="match status" value="1"/>
</dbReference>
<dbReference type="SUPFAM" id="SSF53474">
    <property type="entry name" value="alpha/beta-Hydrolases"/>
    <property type="match status" value="1"/>
</dbReference>
<gene>
    <name evidence="7" type="ORF">CGI_10007785</name>
</gene>
<keyword evidence="4" id="KW-0732">Signal</keyword>
<keyword evidence="2 7" id="KW-0121">Carboxypeptidase</keyword>
<dbReference type="Gene3D" id="3.40.50.1820">
    <property type="entry name" value="alpha/beta hydrolase"/>
    <property type="match status" value="1"/>
</dbReference>
<dbReference type="GO" id="GO:0006508">
    <property type="term" value="P:proteolysis"/>
    <property type="evidence" value="ECO:0007669"/>
    <property type="project" value="UniProtKB-KW"/>
</dbReference>
<dbReference type="HOGENOM" id="CLU_008523_10_1_1"/>
<dbReference type="InterPro" id="IPR029058">
    <property type="entry name" value="AB_hydrolase_fold"/>
</dbReference>
<dbReference type="GO" id="GO:0004185">
    <property type="term" value="F:serine-type carboxypeptidase activity"/>
    <property type="evidence" value="ECO:0007669"/>
    <property type="project" value="InterPro"/>
</dbReference>
<dbReference type="PRINTS" id="PR00724">
    <property type="entry name" value="CRBOXYPTASEC"/>
</dbReference>
<dbReference type="InterPro" id="IPR001563">
    <property type="entry name" value="Peptidase_S10"/>
</dbReference>
<dbReference type="FunCoup" id="K1Q7K0">
    <property type="interactions" value="56"/>
</dbReference>
<evidence type="ECO:0000256" key="3">
    <source>
        <dbReference type="ARBA" id="ARBA00022670"/>
    </source>
</evidence>
<dbReference type="Pfam" id="PF00450">
    <property type="entry name" value="Peptidase_S10"/>
    <property type="match status" value="1"/>
</dbReference>
<name>K1Q7K0_MAGGI</name>
<comment type="similarity">
    <text evidence="1">Belongs to the peptidase S10 family.</text>
</comment>
<protein>
    <submittedName>
        <fullName evidence="7">Putative serine carboxypeptidase CPVL</fullName>
    </submittedName>
</protein>
<keyword evidence="3" id="KW-0645">Protease</keyword>
<evidence type="ECO:0000256" key="6">
    <source>
        <dbReference type="ARBA" id="ARBA00023180"/>
    </source>
</evidence>
<evidence type="ECO:0000256" key="2">
    <source>
        <dbReference type="ARBA" id="ARBA00022645"/>
    </source>
</evidence>
<evidence type="ECO:0000256" key="5">
    <source>
        <dbReference type="ARBA" id="ARBA00022801"/>
    </source>
</evidence>
<organism evidence="7">
    <name type="scientific">Magallana gigas</name>
    <name type="common">Pacific oyster</name>
    <name type="synonym">Crassostrea gigas</name>
    <dbReference type="NCBI Taxonomy" id="29159"/>
    <lineage>
        <taxon>Eukaryota</taxon>
        <taxon>Metazoa</taxon>
        <taxon>Spiralia</taxon>
        <taxon>Lophotrochozoa</taxon>
        <taxon>Mollusca</taxon>
        <taxon>Bivalvia</taxon>
        <taxon>Autobranchia</taxon>
        <taxon>Pteriomorphia</taxon>
        <taxon>Ostreida</taxon>
        <taxon>Ostreoidea</taxon>
        <taxon>Ostreidae</taxon>
        <taxon>Magallana</taxon>
    </lineage>
</organism>
<evidence type="ECO:0000313" key="7">
    <source>
        <dbReference type="EMBL" id="EKC27269.1"/>
    </source>
</evidence>
<proteinExistence type="inferred from homology"/>
<evidence type="ECO:0000256" key="1">
    <source>
        <dbReference type="ARBA" id="ARBA00009431"/>
    </source>
</evidence>
<dbReference type="MEROPS" id="S10.003"/>
<dbReference type="PANTHER" id="PTHR11802:SF472">
    <property type="entry name" value="SERINE CARBOXYPEPTIDASE CPVL-RELATED"/>
    <property type="match status" value="1"/>
</dbReference>
<keyword evidence="6" id="KW-0325">Glycoprotein</keyword>
<dbReference type="EMBL" id="JH817919">
    <property type="protein sequence ID" value="EKC27269.1"/>
    <property type="molecule type" value="Genomic_DNA"/>
</dbReference>
<accession>K1Q7K0</accession>
<dbReference type="InParanoid" id="K1Q7K0"/>
<evidence type="ECO:0000256" key="4">
    <source>
        <dbReference type="ARBA" id="ARBA00022729"/>
    </source>
</evidence>
<keyword evidence="5" id="KW-0378">Hydrolase</keyword>
<reference evidence="7" key="1">
    <citation type="journal article" date="2012" name="Nature">
        <title>The oyster genome reveals stress adaptation and complexity of shell formation.</title>
        <authorList>
            <person name="Zhang G."/>
            <person name="Fang X."/>
            <person name="Guo X."/>
            <person name="Li L."/>
            <person name="Luo R."/>
            <person name="Xu F."/>
            <person name="Yang P."/>
            <person name="Zhang L."/>
            <person name="Wang X."/>
            <person name="Qi H."/>
            <person name="Xiong Z."/>
            <person name="Que H."/>
            <person name="Xie Y."/>
            <person name="Holland P.W."/>
            <person name="Paps J."/>
            <person name="Zhu Y."/>
            <person name="Wu F."/>
            <person name="Chen Y."/>
            <person name="Wang J."/>
            <person name="Peng C."/>
            <person name="Meng J."/>
            <person name="Yang L."/>
            <person name="Liu J."/>
            <person name="Wen B."/>
            <person name="Zhang N."/>
            <person name="Huang Z."/>
            <person name="Zhu Q."/>
            <person name="Feng Y."/>
            <person name="Mount A."/>
            <person name="Hedgecock D."/>
            <person name="Xu Z."/>
            <person name="Liu Y."/>
            <person name="Domazet-Loso T."/>
            <person name="Du Y."/>
            <person name="Sun X."/>
            <person name="Zhang S."/>
            <person name="Liu B."/>
            <person name="Cheng P."/>
            <person name="Jiang X."/>
            <person name="Li J."/>
            <person name="Fan D."/>
            <person name="Wang W."/>
            <person name="Fu W."/>
            <person name="Wang T."/>
            <person name="Wang B."/>
            <person name="Zhang J."/>
            <person name="Peng Z."/>
            <person name="Li Y."/>
            <person name="Li N."/>
            <person name="Wang J."/>
            <person name="Chen M."/>
            <person name="He Y."/>
            <person name="Tan F."/>
            <person name="Song X."/>
            <person name="Zheng Q."/>
            <person name="Huang R."/>
            <person name="Yang H."/>
            <person name="Du X."/>
            <person name="Chen L."/>
            <person name="Yang M."/>
            <person name="Gaffney P.M."/>
            <person name="Wang S."/>
            <person name="Luo L."/>
            <person name="She Z."/>
            <person name="Ming Y."/>
            <person name="Huang W."/>
            <person name="Zhang S."/>
            <person name="Huang B."/>
            <person name="Zhang Y."/>
            <person name="Qu T."/>
            <person name="Ni P."/>
            <person name="Miao G."/>
            <person name="Wang J."/>
            <person name="Wang Q."/>
            <person name="Steinberg C.E."/>
            <person name="Wang H."/>
            <person name="Li N."/>
            <person name="Qian L."/>
            <person name="Zhang G."/>
            <person name="Li Y."/>
            <person name="Yang H."/>
            <person name="Liu X."/>
            <person name="Wang J."/>
            <person name="Yin Y."/>
            <person name="Wang J."/>
        </authorList>
    </citation>
    <scope>NUCLEOTIDE SEQUENCE [LARGE SCALE GENOMIC DNA]</scope>
    <source>
        <strain evidence="7">05x7-T-G4-1.051#20</strain>
    </source>
</reference>
<sequence length="511" mass="58209">MFSNTMLGFVSTNGIILLSMAVLCSARSALRGMFPDKYPPMLQNGVDPGKPLFLTPLVEKGQFDMAQKLSRVGPLDGTDVESYAGFFTVNKTTNSNMFFWFFPAQTNPETAPVVLWLQGGPGGSSLFGLFVENGPIMVDKDFKLSNRKVTWNTKYSMIYIDNPVGTGFSFTAKDEGYAKNEQDVARDLYSCLTQFFQVFHKYQKNDFYATGESYAGKYVPAISYKIHMENPSAKTKINLKGLAIGDGLCDPESMMGQYATFMYSIGLLDEKQRAFFQDMTDKATVFIRGKNFKAAFDIIGKVIMDGTDSFFYNATKLEDYYNFLLTQIFDTLLNGDLTPNAPYFYNVTNIHNYYNFLLTEEPEAFGYYGNYLAKPEVRAAIHVGNLTYNSGTQVEIHLINDVMDTVKPWITTLMENYKVMFYNGQLDIIIPVPMTEFFLLSIDWSGKDLYRTTDRVIWRVNPSDKEVAGYVRVVKNFYQVIVRNAGHILPYDQPERGYDLIQRFIENRSFH</sequence>
<dbReference type="AlphaFoldDB" id="K1Q7K0"/>